<feature type="non-terminal residue" evidence="2">
    <location>
        <position position="530"/>
    </location>
</feature>
<feature type="region of interest" description="Disordered" evidence="1">
    <location>
        <begin position="370"/>
        <end position="530"/>
    </location>
</feature>
<feature type="compositionally biased region" description="Acidic residues" evidence="1">
    <location>
        <begin position="449"/>
        <end position="459"/>
    </location>
</feature>
<feature type="region of interest" description="Disordered" evidence="1">
    <location>
        <begin position="1"/>
        <end position="53"/>
    </location>
</feature>
<dbReference type="Pfam" id="PF00687">
    <property type="entry name" value="Ribosomal_L1"/>
    <property type="match status" value="1"/>
</dbReference>
<dbReference type="EMBL" id="CATQJA010002707">
    <property type="protein sequence ID" value="CAJ0585960.1"/>
    <property type="molecule type" value="Genomic_DNA"/>
</dbReference>
<protein>
    <submittedName>
        <fullName evidence="2">Uncharacterized protein</fullName>
    </submittedName>
</protein>
<feature type="compositionally biased region" description="Low complexity" evidence="1">
    <location>
        <begin position="405"/>
        <end position="422"/>
    </location>
</feature>
<name>A0AA36DDX8_9BILA</name>
<dbReference type="Proteomes" id="UP001177023">
    <property type="component" value="Unassembled WGS sequence"/>
</dbReference>
<sequence>MTAKTAVKRKGNAEAARPAKATEKKPKLDEGSDAEEEQDKPAKTRAPRPVDEQQVLQGIQGQARAAMVAMKKHVEQKDQKSLFPDIDQAAELHVILKKTPAQCPSLRHKICLPHTERTLKNTRILVILPDLDRSQEARYDQDVDKQAREWEQKLEDDHGIRVGTHVTKVVTKRQLERENRQPVQKRQLSRAYDIFLVDSRVAKSVYTFLGKPFHMNKKSPQEFKYGRPLADAIQLALKSAYFYTLPRVERTHVEFGHFGQPNSQLGENFDALLAGVVKHTPGGLANIRGLYISPPSCTPFLQVYGDDGAASAVSMKKPLKKVQPTIVDELTTIPDGLKVSVLPSGKTRVIREADNVAVLYPTTADEWEARDDLKPTINPEREANKRAKRHAKIEQDKKRKKAAKKAGGAAASGKSVVANAAGMLVPATGVEPKKEEVKEEQVDYSAAEAVEEPDSDVEQVEPPLKKAKKTEKAKKATPIAPLGEEEGGKKKKKLNKPVKKGNKASPAIQKKKKMNNNGNKDKKTKTAKAR</sequence>
<evidence type="ECO:0000313" key="2">
    <source>
        <dbReference type="EMBL" id="CAJ0585960.1"/>
    </source>
</evidence>
<keyword evidence="3" id="KW-1185">Reference proteome</keyword>
<dbReference type="Gene3D" id="3.40.50.790">
    <property type="match status" value="1"/>
</dbReference>
<feature type="compositionally biased region" description="Basic and acidic residues" evidence="1">
    <location>
        <begin position="431"/>
        <end position="441"/>
    </location>
</feature>
<comment type="caution">
    <text evidence="2">The sequence shown here is derived from an EMBL/GenBank/DDBJ whole genome shotgun (WGS) entry which is preliminary data.</text>
</comment>
<feature type="compositionally biased region" description="Basic and acidic residues" evidence="1">
    <location>
        <begin position="20"/>
        <end position="30"/>
    </location>
</feature>
<feature type="compositionally biased region" description="Basic residues" evidence="1">
    <location>
        <begin position="1"/>
        <end position="10"/>
    </location>
</feature>
<dbReference type="Gene3D" id="3.30.190.20">
    <property type="match status" value="1"/>
</dbReference>
<dbReference type="AlphaFoldDB" id="A0AA36DDX8"/>
<evidence type="ECO:0000256" key="1">
    <source>
        <dbReference type="SAM" id="MobiDB-lite"/>
    </source>
</evidence>
<dbReference type="InterPro" id="IPR016095">
    <property type="entry name" value="Ribosomal_uL1_3-a/b-sand"/>
</dbReference>
<evidence type="ECO:0000313" key="3">
    <source>
        <dbReference type="Proteomes" id="UP001177023"/>
    </source>
</evidence>
<dbReference type="InterPro" id="IPR023674">
    <property type="entry name" value="Ribosomal_uL1-like"/>
</dbReference>
<feature type="compositionally biased region" description="Basic and acidic residues" evidence="1">
    <location>
        <begin position="370"/>
        <end position="385"/>
    </location>
</feature>
<accession>A0AA36DDX8</accession>
<dbReference type="InterPro" id="IPR028364">
    <property type="entry name" value="Ribosomal_uL1/biogenesis"/>
</dbReference>
<gene>
    <name evidence="2" type="ORF">MSPICULIGERA_LOCUS23970</name>
</gene>
<reference evidence="2" key="1">
    <citation type="submission" date="2023-06" db="EMBL/GenBank/DDBJ databases">
        <authorList>
            <person name="Delattre M."/>
        </authorList>
    </citation>
    <scope>NUCLEOTIDE SEQUENCE</scope>
    <source>
        <strain evidence="2">AF72</strain>
    </source>
</reference>
<feature type="compositionally biased region" description="Basic residues" evidence="1">
    <location>
        <begin position="489"/>
        <end position="502"/>
    </location>
</feature>
<dbReference type="SUPFAM" id="SSF56808">
    <property type="entry name" value="Ribosomal protein L1"/>
    <property type="match status" value="1"/>
</dbReference>
<organism evidence="2 3">
    <name type="scientific">Mesorhabditis spiculigera</name>
    <dbReference type="NCBI Taxonomy" id="96644"/>
    <lineage>
        <taxon>Eukaryota</taxon>
        <taxon>Metazoa</taxon>
        <taxon>Ecdysozoa</taxon>
        <taxon>Nematoda</taxon>
        <taxon>Chromadorea</taxon>
        <taxon>Rhabditida</taxon>
        <taxon>Rhabditina</taxon>
        <taxon>Rhabditomorpha</taxon>
        <taxon>Rhabditoidea</taxon>
        <taxon>Rhabditidae</taxon>
        <taxon>Mesorhabditinae</taxon>
        <taxon>Mesorhabditis</taxon>
    </lineage>
</organism>
<proteinExistence type="predicted"/>